<organism evidence="1 2">
    <name type="scientific">Clonorchis sinensis</name>
    <name type="common">Chinese liver fluke</name>
    <dbReference type="NCBI Taxonomy" id="79923"/>
    <lineage>
        <taxon>Eukaryota</taxon>
        <taxon>Metazoa</taxon>
        <taxon>Spiralia</taxon>
        <taxon>Lophotrochozoa</taxon>
        <taxon>Platyhelminthes</taxon>
        <taxon>Trematoda</taxon>
        <taxon>Digenea</taxon>
        <taxon>Opisthorchiida</taxon>
        <taxon>Opisthorchiata</taxon>
        <taxon>Opisthorchiidae</taxon>
        <taxon>Clonorchis</taxon>
    </lineage>
</organism>
<comment type="caution">
    <text evidence="1">The sequence shown here is derived from an EMBL/GenBank/DDBJ whole genome shotgun (WGS) entry which is preliminary data.</text>
</comment>
<protein>
    <submittedName>
        <fullName evidence="1">Uncharacterized protein</fullName>
    </submittedName>
</protein>
<name>A0A419PUI5_CLOSI</name>
<reference evidence="1 2" key="1">
    <citation type="journal article" date="2018" name="Biotechnol. Adv.">
        <title>Improved genomic resources and new bioinformatic workflow for the carcinogenic parasite Clonorchis sinensis: Biotechnological implications.</title>
        <authorList>
            <person name="Wang D."/>
            <person name="Korhonen P.K."/>
            <person name="Gasser R.B."/>
            <person name="Young N.D."/>
        </authorList>
    </citation>
    <scope>NUCLEOTIDE SEQUENCE [LARGE SCALE GENOMIC DNA]</scope>
    <source>
        <strain evidence="1">Cs-k2</strain>
    </source>
</reference>
<sequence>MRCVQNYIYAKNVLRFANVKNPRQINSLVIWFSRETQVNLSFMMFFNQMCCTQATSCFSWHDIRYVANIKLTKSRGLRLPDETQEEHQAAWRNTFSCLETSQTRNSAGFQNIKLTKSRGLRLPDETQEEHQAAWRNTFSCLETSQTRNSAGFQNIKLTKSRGLRLPDETQEEHQAAWRNTFSCLETSQTRNSAGFQVDGNSETVPTRGAPRITKPFADCRRVFSNLQNSSLMLTWARWLKWLESGFTYWKVRGSNPTSASRLLLSRLGQPGSISALVLPSGCVAANAHPLTSSLFTLSSLEFMLYLCLQCATHKVVENPSTTHDRFRPS</sequence>
<dbReference type="EMBL" id="NIRI02000010">
    <property type="protein sequence ID" value="KAG5453745.1"/>
    <property type="molecule type" value="Genomic_DNA"/>
</dbReference>
<evidence type="ECO:0000313" key="2">
    <source>
        <dbReference type="Proteomes" id="UP000286415"/>
    </source>
</evidence>
<gene>
    <name evidence="1" type="ORF">CSKR_102367</name>
</gene>
<dbReference type="AlphaFoldDB" id="A0A419PUI5"/>
<accession>A0A419PUI5</accession>
<reference evidence="1 2" key="2">
    <citation type="journal article" date="2021" name="Genomics">
        <title>High-quality reference genome for Clonorchis sinensis.</title>
        <authorList>
            <person name="Young N.D."/>
            <person name="Stroehlein A.J."/>
            <person name="Kinkar L."/>
            <person name="Wang T."/>
            <person name="Sohn W.M."/>
            <person name="Chang B.C.H."/>
            <person name="Kaur P."/>
            <person name="Weisz D."/>
            <person name="Dudchenko O."/>
            <person name="Aiden E.L."/>
            <person name="Korhonen P.K."/>
            <person name="Gasser R.B."/>
        </authorList>
    </citation>
    <scope>NUCLEOTIDE SEQUENCE [LARGE SCALE GENOMIC DNA]</scope>
    <source>
        <strain evidence="1">Cs-k2</strain>
    </source>
</reference>
<keyword evidence="2" id="KW-1185">Reference proteome</keyword>
<evidence type="ECO:0000313" key="1">
    <source>
        <dbReference type="EMBL" id="KAG5453745.1"/>
    </source>
</evidence>
<proteinExistence type="predicted"/>
<dbReference type="InParanoid" id="A0A419PUI5"/>
<dbReference type="Proteomes" id="UP000286415">
    <property type="component" value="Unassembled WGS sequence"/>
</dbReference>